<dbReference type="EMBL" id="UAVW01000016">
    <property type="protein sequence ID" value="SQB14908.1"/>
    <property type="molecule type" value="Genomic_DNA"/>
</dbReference>
<dbReference type="Proteomes" id="UP000251853">
    <property type="component" value="Unassembled WGS sequence"/>
</dbReference>
<accession>A0A2X2UF25</accession>
<name>A0A2X2UF25_9FIRM</name>
<gene>
    <name evidence="1" type="ORF">NCTC11224_03962</name>
</gene>
<keyword evidence="2" id="KW-1185">Reference proteome</keyword>
<proteinExistence type="predicted"/>
<evidence type="ECO:0000313" key="2">
    <source>
        <dbReference type="Proteomes" id="UP000251853"/>
    </source>
</evidence>
<dbReference type="RefSeq" id="WP_055176134.1">
    <property type="nucleotide sequence ID" value="NZ_JAIWZC010000001.1"/>
</dbReference>
<reference evidence="1 2" key="1">
    <citation type="submission" date="2018-06" db="EMBL/GenBank/DDBJ databases">
        <authorList>
            <consortium name="Pathogen Informatics"/>
            <person name="Doyle S."/>
        </authorList>
    </citation>
    <scope>NUCLEOTIDE SEQUENCE [LARGE SCALE GENOMIC DNA]</scope>
    <source>
        <strain evidence="1 2">NCTC11224</strain>
    </source>
</reference>
<protein>
    <submittedName>
        <fullName evidence="1">Uncharacterized protein</fullName>
    </submittedName>
</protein>
<evidence type="ECO:0000313" key="1">
    <source>
        <dbReference type="EMBL" id="SQB14908.1"/>
    </source>
</evidence>
<organism evidence="1 2">
    <name type="scientific">Enterocloster clostridioformis</name>
    <dbReference type="NCBI Taxonomy" id="1531"/>
    <lineage>
        <taxon>Bacteria</taxon>
        <taxon>Bacillati</taxon>
        <taxon>Bacillota</taxon>
        <taxon>Clostridia</taxon>
        <taxon>Lachnospirales</taxon>
        <taxon>Lachnospiraceae</taxon>
        <taxon>Enterocloster</taxon>
    </lineage>
</organism>
<sequence>MLETFQKKVEQVAESYADLVLSKIKDTQTAQKMTPEIMGQVNEGIRMLNQVANTLERINRIQAEPPVCGEAKD</sequence>
<dbReference type="AlphaFoldDB" id="A0A2X2UF25"/>